<dbReference type="InterPro" id="IPR028934">
    <property type="entry name" value="Vps26-related"/>
</dbReference>
<keyword evidence="3" id="KW-1185">Reference proteome</keyword>
<dbReference type="Proteomes" id="UP000663866">
    <property type="component" value="Unassembled WGS sequence"/>
</dbReference>
<sequence length="57" mass="6536">DPKGQRKQVDVKIDETKRSSQYVYYDGEDVAGTVQIKLKKNSKVEHQGVRLEFVGQI</sequence>
<dbReference type="InterPro" id="IPR014752">
    <property type="entry name" value="Arrestin-like_C"/>
</dbReference>
<proteinExistence type="inferred from homology"/>
<evidence type="ECO:0000313" key="3">
    <source>
        <dbReference type="Proteomes" id="UP000663866"/>
    </source>
</evidence>
<organism evidence="2 3">
    <name type="scientific">Rotaria magnacalcarata</name>
    <dbReference type="NCBI Taxonomy" id="392030"/>
    <lineage>
        <taxon>Eukaryota</taxon>
        <taxon>Metazoa</taxon>
        <taxon>Spiralia</taxon>
        <taxon>Gnathifera</taxon>
        <taxon>Rotifera</taxon>
        <taxon>Eurotatoria</taxon>
        <taxon>Bdelloidea</taxon>
        <taxon>Philodinida</taxon>
        <taxon>Philodinidae</taxon>
        <taxon>Rotaria</taxon>
    </lineage>
</organism>
<comment type="caution">
    <text evidence="2">The sequence shown here is derived from an EMBL/GenBank/DDBJ whole genome shotgun (WGS) entry which is preliminary data.</text>
</comment>
<evidence type="ECO:0000313" key="2">
    <source>
        <dbReference type="EMBL" id="CAF4720400.1"/>
    </source>
</evidence>
<protein>
    <submittedName>
        <fullName evidence="2">Uncharacterized protein</fullName>
    </submittedName>
</protein>
<feature type="non-terminal residue" evidence="2">
    <location>
        <position position="1"/>
    </location>
</feature>
<evidence type="ECO:0000256" key="1">
    <source>
        <dbReference type="ARBA" id="ARBA00009100"/>
    </source>
</evidence>
<dbReference type="EMBL" id="CAJOBG010105560">
    <property type="protein sequence ID" value="CAF4720400.1"/>
    <property type="molecule type" value="Genomic_DNA"/>
</dbReference>
<reference evidence="2" key="1">
    <citation type="submission" date="2021-02" db="EMBL/GenBank/DDBJ databases">
        <authorList>
            <person name="Nowell W R."/>
        </authorList>
    </citation>
    <scope>NUCLEOTIDE SEQUENCE</scope>
</reference>
<name>A0A821JPR9_9BILA</name>
<dbReference type="Pfam" id="PF03643">
    <property type="entry name" value="Vps26"/>
    <property type="match status" value="1"/>
</dbReference>
<gene>
    <name evidence="2" type="ORF">OVN521_LOCUS49059</name>
</gene>
<comment type="similarity">
    <text evidence="1">Belongs to the VPS26 family.</text>
</comment>
<feature type="non-terminal residue" evidence="2">
    <location>
        <position position="57"/>
    </location>
</feature>
<dbReference type="PANTHER" id="PTHR12233">
    <property type="entry name" value="VACUOLAR PROTEIN SORTING 26 RELATED"/>
    <property type="match status" value="1"/>
</dbReference>
<dbReference type="GO" id="GO:0006886">
    <property type="term" value="P:intracellular protein transport"/>
    <property type="evidence" value="ECO:0007669"/>
    <property type="project" value="InterPro"/>
</dbReference>
<accession>A0A821JPR9</accession>
<dbReference type="Gene3D" id="2.60.40.640">
    <property type="match status" value="1"/>
</dbReference>
<dbReference type="AlphaFoldDB" id="A0A821JPR9"/>